<comment type="catalytic activity">
    <reaction evidence="1">
        <text>Cleaves type-1 transmembrane domains using a catalytic dyad composed of serine and histidine that are contributed by different transmembrane domains.</text>
        <dbReference type="EC" id="3.4.21.105"/>
    </reaction>
</comment>
<evidence type="ECO:0000313" key="11">
    <source>
        <dbReference type="EMBL" id="CEF68939.1"/>
    </source>
</evidence>
<dbReference type="InterPro" id="IPR050925">
    <property type="entry name" value="Rhomboid_protease_S54"/>
</dbReference>
<dbReference type="FunFam" id="1.20.1540.10:FF:000012">
    <property type="entry name" value="Rhomboid family protein"/>
    <property type="match status" value="1"/>
</dbReference>
<dbReference type="EMBL" id="LN609529">
    <property type="protein sequence ID" value="CEF68939.1"/>
    <property type="molecule type" value="Genomic_DNA"/>
</dbReference>
<feature type="domain" description="Peptidase S54 rhomboid" evidence="10">
    <location>
        <begin position="175"/>
        <end position="315"/>
    </location>
</feature>
<keyword evidence="6" id="KW-0378">Hydrolase</keyword>
<evidence type="ECO:0000256" key="9">
    <source>
        <dbReference type="SAM" id="Phobius"/>
    </source>
</evidence>
<comment type="similarity">
    <text evidence="3">Belongs to the peptidase S54 family.</text>
</comment>
<keyword evidence="5 9" id="KW-0812">Transmembrane</keyword>
<feature type="transmembrane region" description="Helical" evidence="9">
    <location>
        <begin position="73"/>
        <end position="94"/>
    </location>
</feature>
<evidence type="ECO:0000256" key="1">
    <source>
        <dbReference type="ARBA" id="ARBA00000156"/>
    </source>
</evidence>
<dbReference type="WormBase" id="SRAE_2000359300">
    <property type="protein sequence ID" value="SRP01708"/>
    <property type="gene ID" value="WBGene00263816"/>
</dbReference>
<accession>A0A090MZH4</accession>
<keyword evidence="12" id="KW-1185">Reference proteome</keyword>
<feature type="transmembrane region" description="Helical" evidence="9">
    <location>
        <begin position="277"/>
        <end position="297"/>
    </location>
</feature>
<dbReference type="SUPFAM" id="SSF144091">
    <property type="entry name" value="Rhomboid-like"/>
    <property type="match status" value="1"/>
</dbReference>
<keyword evidence="7 9" id="KW-1133">Transmembrane helix</keyword>
<evidence type="ECO:0000259" key="10">
    <source>
        <dbReference type="Pfam" id="PF01694"/>
    </source>
</evidence>
<dbReference type="CTD" id="36381309"/>
<sequence>MLRFLINSSKTIQPLKRNIFFTTTTFHRYVKKNLRTRLDNIKYEKKSVNNFYNPNQAKIVFQDTLPVRPLSHLFKALGFTLLVSVGAFTIGAIVQYERTKQKIRSVIRDMEGFFNNIIVNPNRPQIQFDLAQKVALAIIGTNIFVTILWKIPSLFPFMTTYFTNSFAQKYLCLPMLTSCFSHKVFLHLFLNMYVLWSFAPQTMGKLTGVEQFCALYASAGVFSSLASLTKNAIERSPVRSLGASGALLGILMYTCMKVPDARLQMFFLPFFDFSAKSAVCGILIFDFIGLLGPWKFFDHAAHLGGSLFGIWYATYGENFVKNWYNLKVIDVYKKIKQDD</sequence>
<dbReference type="EC" id="3.4.21.105" evidence="4"/>
<evidence type="ECO:0000256" key="7">
    <source>
        <dbReference type="ARBA" id="ARBA00022989"/>
    </source>
</evidence>
<protein>
    <recommendedName>
        <fullName evidence="4">rhomboid protease</fullName>
        <ecNumber evidence="4">3.4.21.105</ecNumber>
    </recommendedName>
</protein>
<evidence type="ECO:0000256" key="5">
    <source>
        <dbReference type="ARBA" id="ARBA00022692"/>
    </source>
</evidence>
<comment type="subcellular location">
    <subcellularLocation>
        <location evidence="2">Membrane</location>
        <topology evidence="2">Multi-pass membrane protein</topology>
    </subcellularLocation>
</comment>
<evidence type="ECO:0000313" key="13">
    <source>
        <dbReference type="WBParaSite" id="SRAE_2000359300.1"/>
    </source>
</evidence>
<dbReference type="OrthoDB" id="10260614at2759"/>
<dbReference type="STRING" id="34506.A0A090MZH4"/>
<gene>
    <name evidence="11 13 14" type="ORF">SRAE_2000359300</name>
</gene>
<dbReference type="OMA" id="SHANMLH"/>
<evidence type="ECO:0000256" key="4">
    <source>
        <dbReference type="ARBA" id="ARBA00013039"/>
    </source>
</evidence>
<dbReference type="WBParaSite" id="SRAE_2000359300.1">
    <property type="protein sequence ID" value="SRAE_2000359300.1"/>
    <property type="gene ID" value="WBGene00263816"/>
</dbReference>
<name>A0A090MZH4_STRRB</name>
<reference evidence="11 12" key="1">
    <citation type="submission" date="2014-09" db="EMBL/GenBank/DDBJ databases">
        <authorList>
            <person name="Martin A.A."/>
        </authorList>
    </citation>
    <scope>NUCLEOTIDE SEQUENCE</scope>
    <source>
        <strain evidence="12">ED321</strain>
        <strain evidence="11">ED321 Heterogonic</strain>
    </source>
</reference>
<evidence type="ECO:0000313" key="14">
    <source>
        <dbReference type="WormBase" id="SRAE_2000359300"/>
    </source>
</evidence>
<dbReference type="PANTHER" id="PTHR43731">
    <property type="entry name" value="RHOMBOID PROTEASE"/>
    <property type="match status" value="1"/>
</dbReference>
<dbReference type="GeneID" id="36381309"/>
<dbReference type="Gene3D" id="1.20.1540.10">
    <property type="entry name" value="Rhomboid-like"/>
    <property type="match status" value="1"/>
</dbReference>
<dbReference type="Pfam" id="PF01694">
    <property type="entry name" value="Rhomboid"/>
    <property type="match status" value="1"/>
</dbReference>
<dbReference type="GO" id="GO:0004252">
    <property type="term" value="F:serine-type endopeptidase activity"/>
    <property type="evidence" value="ECO:0007669"/>
    <property type="project" value="InterPro"/>
</dbReference>
<organism evidence="11">
    <name type="scientific">Strongyloides ratti</name>
    <name type="common">Parasitic roundworm</name>
    <dbReference type="NCBI Taxonomy" id="34506"/>
    <lineage>
        <taxon>Eukaryota</taxon>
        <taxon>Metazoa</taxon>
        <taxon>Ecdysozoa</taxon>
        <taxon>Nematoda</taxon>
        <taxon>Chromadorea</taxon>
        <taxon>Rhabditida</taxon>
        <taxon>Tylenchina</taxon>
        <taxon>Panagrolaimomorpha</taxon>
        <taxon>Strongyloidoidea</taxon>
        <taxon>Strongyloididae</taxon>
        <taxon>Strongyloides</taxon>
    </lineage>
</organism>
<feature type="transmembrane region" description="Helical" evidence="9">
    <location>
        <begin position="175"/>
        <end position="196"/>
    </location>
</feature>
<evidence type="ECO:0000256" key="2">
    <source>
        <dbReference type="ARBA" id="ARBA00004141"/>
    </source>
</evidence>
<dbReference type="InterPro" id="IPR022764">
    <property type="entry name" value="Peptidase_S54_rhomboid_dom"/>
</dbReference>
<dbReference type="AlphaFoldDB" id="A0A090MZH4"/>
<dbReference type="InterPro" id="IPR035952">
    <property type="entry name" value="Rhomboid-like_sf"/>
</dbReference>
<dbReference type="GO" id="GO:0016020">
    <property type="term" value="C:membrane"/>
    <property type="evidence" value="ECO:0007669"/>
    <property type="project" value="UniProtKB-SubCell"/>
</dbReference>
<dbReference type="GO" id="GO:0006465">
    <property type="term" value="P:signal peptide processing"/>
    <property type="evidence" value="ECO:0007669"/>
    <property type="project" value="TreeGrafter"/>
</dbReference>
<evidence type="ECO:0000256" key="3">
    <source>
        <dbReference type="ARBA" id="ARBA00009045"/>
    </source>
</evidence>
<evidence type="ECO:0000256" key="8">
    <source>
        <dbReference type="ARBA" id="ARBA00023136"/>
    </source>
</evidence>
<feature type="transmembrane region" description="Helical" evidence="9">
    <location>
        <begin position="134"/>
        <end position="155"/>
    </location>
</feature>
<reference evidence="13" key="2">
    <citation type="submission" date="2020-12" db="UniProtKB">
        <authorList>
            <consortium name="WormBaseParasite"/>
        </authorList>
    </citation>
    <scope>IDENTIFICATION</scope>
</reference>
<dbReference type="RefSeq" id="XP_024508139.1">
    <property type="nucleotide sequence ID" value="XM_024654803.1"/>
</dbReference>
<dbReference type="PANTHER" id="PTHR43731:SF14">
    <property type="entry name" value="PRESENILIN-ASSOCIATED RHOMBOID-LIKE PROTEIN, MITOCHONDRIAL"/>
    <property type="match status" value="1"/>
</dbReference>
<proteinExistence type="inferred from homology"/>
<keyword evidence="8 9" id="KW-0472">Membrane</keyword>
<evidence type="ECO:0000313" key="12">
    <source>
        <dbReference type="Proteomes" id="UP000035682"/>
    </source>
</evidence>
<dbReference type="Proteomes" id="UP000035682">
    <property type="component" value="Unplaced"/>
</dbReference>
<evidence type="ECO:0000256" key="6">
    <source>
        <dbReference type="ARBA" id="ARBA00022801"/>
    </source>
</evidence>